<feature type="compositionally biased region" description="Polar residues" evidence="1">
    <location>
        <begin position="344"/>
        <end position="358"/>
    </location>
</feature>
<gene>
    <name evidence="2" type="ORF">ZHD862_LOCUS30718</name>
</gene>
<organism evidence="2 3">
    <name type="scientific">Rotaria sordida</name>
    <dbReference type="NCBI Taxonomy" id="392033"/>
    <lineage>
        <taxon>Eukaryota</taxon>
        <taxon>Metazoa</taxon>
        <taxon>Spiralia</taxon>
        <taxon>Gnathifera</taxon>
        <taxon>Rotifera</taxon>
        <taxon>Eurotatoria</taxon>
        <taxon>Bdelloidea</taxon>
        <taxon>Philodinida</taxon>
        <taxon>Philodinidae</taxon>
        <taxon>Rotaria</taxon>
    </lineage>
</organism>
<dbReference type="AlphaFoldDB" id="A0A815HLC7"/>
<feature type="compositionally biased region" description="Low complexity" evidence="1">
    <location>
        <begin position="230"/>
        <end position="254"/>
    </location>
</feature>
<protein>
    <submittedName>
        <fullName evidence="2">Uncharacterized protein</fullName>
    </submittedName>
</protein>
<dbReference type="Proteomes" id="UP000663864">
    <property type="component" value="Unassembled WGS sequence"/>
</dbReference>
<feature type="compositionally biased region" description="Basic and acidic residues" evidence="1">
    <location>
        <begin position="156"/>
        <end position="170"/>
    </location>
</feature>
<sequence length="542" mass="60665">MPIEVGLSSSQQDSFEQHEELSKLLNETDVFYVPLRNEFGDNSLNTNQDLTEITKRFDEDLSNKHLIVTFRDIGYSLFLDSVESIPDENDQSKIRVSGKMIVDGICIQFFGCFDYGNKTRKHSDSHTQQINGVGRVELDEKYYQELSSTQISSRSNIKEENKDEKQKHSVEPIIIRRTRQQTAKLKQRAETMTLINKPQTRSRTISESTLPKNRTSISTSPPPPLPIPITLPHSSISTTTTTTTTRSHIHSPSHMPYPLRSPRTKQHRASSPLHFPSSSSTSRNSDTQSSLISTAPTAFTEYPLINSTTTTTSLPSTEPSQSHRVHFISHSPHFSSPTTGHTTMPIQIPSSSNTGVPTTSLPQLTNLFPLSQSHSLPTYFLPTGNIAYITTATSTTNPSGTPFDLTSLTGNTSLLLITSPTQHPTQPIQILTPIDHRSFQFAHYTPTNLFVPPPVPPPPPPIPPTRVCNILQSTSTTNESMSILQNKRHENEEDKQIQRSLETNKQSTDQLPFKKRRYTGQQSRMSNIHNDDDDVSDESVKK</sequence>
<accession>A0A815HLC7</accession>
<feature type="compositionally biased region" description="Pro residues" evidence="1">
    <location>
        <begin position="220"/>
        <end position="229"/>
    </location>
</feature>
<feature type="compositionally biased region" description="Low complexity" evidence="1">
    <location>
        <begin position="270"/>
        <end position="290"/>
    </location>
</feature>
<feature type="compositionally biased region" description="Acidic residues" evidence="1">
    <location>
        <begin position="531"/>
        <end position="542"/>
    </location>
</feature>
<dbReference type="EMBL" id="CAJNOT010002943">
    <property type="protein sequence ID" value="CAF1354021.1"/>
    <property type="molecule type" value="Genomic_DNA"/>
</dbReference>
<feature type="compositionally biased region" description="Basic and acidic residues" evidence="1">
    <location>
        <begin position="487"/>
        <end position="497"/>
    </location>
</feature>
<reference evidence="2" key="1">
    <citation type="submission" date="2021-02" db="EMBL/GenBank/DDBJ databases">
        <authorList>
            <person name="Nowell W R."/>
        </authorList>
    </citation>
    <scope>NUCLEOTIDE SEQUENCE</scope>
</reference>
<feature type="region of interest" description="Disordered" evidence="1">
    <location>
        <begin position="477"/>
        <end position="542"/>
    </location>
</feature>
<comment type="caution">
    <text evidence="2">The sequence shown here is derived from an EMBL/GenBank/DDBJ whole genome shotgun (WGS) entry which is preliminary data.</text>
</comment>
<name>A0A815HLC7_9BILA</name>
<feature type="compositionally biased region" description="Polar residues" evidence="1">
    <location>
        <begin position="193"/>
        <end position="213"/>
    </location>
</feature>
<feature type="compositionally biased region" description="Low complexity" evidence="1">
    <location>
        <begin position="329"/>
        <end position="343"/>
    </location>
</feature>
<feature type="compositionally biased region" description="Polar residues" evidence="1">
    <location>
        <begin position="498"/>
        <end position="510"/>
    </location>
</feature>
<proteinExistence type="predicted"/>
<evidence type="ECO:0000313" key="2">
    <source>
        <dbReference type="EMBL" id="CAF1354021.1"/>
    </source>
</evidence>
<evidence type="ECO:0000256" key="1">
    <source>
        <dbReference type="SAM" id="MobiDB-lite"/>
    </source>
</evidence>
<feature type="region of interest" description="Disordered" evidence="1">
    <location>
        <begin position="329"/>
        <end position="358"/>
    </location>
</feature>
<evidence type="ECO:0000313" key="3">
    <source>
        <dbReference type="Proteomes" id="UP000663864"/>
    </source>
</evidence>
<feature type="compositionally biased region" description="Polar residues" evidence="1">
    <location>
        <begin position="519"/>
        <end position="528"/>
    </location>
</feature>
<feature type="region of interest" description="Disordered" evidence="1">
    <location>
        <begin position="149"/>
        <end position="291"/>
    </location>
</feature>